<evidence type="ECO:0000313" key="2">
    <source>
        <dbReference type="EMBL" id="MCY1141449.1"/>
    </source>
</evidence>
<reference evidence="2" key="1">
    <citation type="submission" date="2022-11" db="EMBL/GenBank/DDBJ databases">
        <authorList>
            <person name="Somphong A."/>
            <person name="Phongsopitanun W."/>
        </authorList>
    </citation>
    <scope>NUCLEOTIDE SEQUENCE</scope>
    <source>
        <strain evidence="2">Pm04-4</strain>
    </source>
</reference>
<dbReference type="EMBL" id="JAPNTZ010000009">
    <property type="protein sequence ID" value="MCY1141449.1"/>
    <property type="molecule type" value="Genomic_DNA"/>
</dbReference>
<dbReference type="InterPro" id="IPR036390">
    <property type="entry name" value="WH_DNA-bd_sf"/>
</dbReference>
<accession>A0ABT4B4N7</accession>
<evidence type="ECO:0000259" key="1">
    <source>
        <dbReference type="PROSITE" id="PS50995"/>
    </source>
</evidence>
<dbReference type="Gene3D" id="1.10.10.10">
    <property type="entry name" value="Winged helix-like DNA-binding domain superfamily/Winged helix DNA-binding domain"/>
    <property type="match status" value="1"/>
</dbReference>
<sequence length="174" mass="19620">MERHCEPPELSPDETEAWATLSWLMFELPGRLEAQLRRDSGLSLFENRVLASLATAPERRMPMSDLATFVSGSLSRLSHLVKRLEERGWIRREPSAGDGRFVDAILTNVGLAVVQQATPAHLTAVRQHVFDALHPRQILQLRDIGHQIANHIEPEHAIEMALTAQRPKRSARKS</sequence>
<organism evidence="2 3">
    <name type="scientific">Paractinoplanes pyxinae</name>
    <dbReference type="NCBI Taxonomy" id="2997416"/>
    <lineage>
        <taxon>Bacteria</taxon>
        <taxon>Bacillati</taxon>
        <taxon>Actinomycetota</taxon>
        <taxon>Actinomycetes</taxon>
        <taxon>Micromonosporales</taxon>
        <taxon>Micromonosporaceae</taxon>
        <taxon>Paractinoplanes</taxon>
    </lineage>
</organism>
<keyword evidence="3" id="KW-1185">Reference proteome</keyword>
<comment type="caution">
    <text evidence="2">The sequence shown here is derived from an EMBL/GenBank/DDBJ whole genome shotgun (WGS) entry which is preliminary data.</text>
</comment>
<dbReference type="PANTHER" id="PTHR33164:SF99">
    <property type="entry name" value="MARR FAMILY REGULATORY PROTEIN"/>
    <property type="match status" value="1"/>
</dbReference>
<dbReference type="InterPro" id="IPR036388">
    <property type="entry name" value="WH-like_DNA-bd_sf"/>
</dbReference>
<dbReference type="InterPro" id="IPR039422">
    <property type="entry name" value="MarR/SlyA-like"/>
</dbReference>
<dbReference type="Pfam" id="PF01047">
    <property type="entry name" value="MarR"/>
    <property type="match status" value="1"/>
</dbReference>
<dbReference type="RefSeq" id="WP_267565832.1">
    <property type="nucleotide sequence ID" value="NZ_JAPNTZ010000009.1"/>
</dbReference>
<dbReference type="PANTHER" id="PTHR33164">
    <property type="entry name" value="TRANSCRIPTIONAL REGULATOR, MARR FAMILY"/>
    <property type="match status" value="1"/>
</dbReference>
<proteinExistence type="predicted"/>
<evidence type="ECO:0000313" key="3">
    <source>
        <dbReference type="Proteomes" id="UP001151002"/>
    </source>
</evidence>
<dbReference type="Proteomes" id="UP001151002">
    <property type="component" value="Unassembled WGS sequence"/>
</dbReference>
<protein>
    <submittedName>
        <fullName evidence="2">MarR family transcriptional regulator</fullName>
    </submittedName>
</protein>
<dbReference type="InterPro" id="IPR000835">
    <property type="entry name" value="HTH_MarR-typ"/>
</dbReference>
<name>A0ABT4B4N7_9ACTN</name>
<dbReference type="PROSITE" id="PS50995">
    <property type="entry name" value="HTH_MARR_2"/>
    <property type="match status" value="1"/>
</dbReference>
<gene>
    <name evidence="2" type="ORF">OWR29_25920</name>
</gene>
<dbReference type="SMART" id="SM00347">
    <property type="entry name" value="HTH_MARR"/>
    <property type="match status" value="1"/>
</dbReference>
<dbReference type="SUPFAM" id="SSF46785">
    <property type="entry name" value="Winged helix' DNA-binding domain"/>
    <property type="match status" value="1"/>
</dbReference>
<feature type="domain" description="HTH marR-type" evidence="1">
    <location>
        <begin position="14"/>
        <end position="150"/>
    </location>
</feature>